<keyword evidence="1" id="KW-0812">Transmembrane</keyword>
<dbReference type="EMBL" id="UYSL01011373">
    <property type="protein sequence ID" value="VDL68701.1"/>
    <property type="molecule type" value="Genomic_DNA"/>
</dbReference>
<evidence type="ECO:0000313" key="4">
    <source>
        <dbReference type="WBParaSite" id="NBR_0000511101-mRNA-1"/>
    </source>
</evidence>
<keyword evidence="1" id="KW-0472">Membrane</keyword>
<keyword evidence="3" id="KW-1185">Reference proteome</keyword>
<evidence type="ECO:0000256" key="1">
    <source>
        <dbReference type="SAM" id="Phobius"/>
    </source>
</evidence>
<name>A0A0N4XRF9_NIPBR</name>
<feature type="transmembrane region" description="Helical" evidence="1">
    <location>
        <begin position="47"/>
        <end position="70"/>
    </location>
</feature>
<keyword evidence="1" id="KW-1133">Transmembrane helix</keyword>
<organism evidence="4">
    <name type="scientific">Nippostrongylus brasiliensis</name>
    <name type="common">Rat hookworm</name>
    <dbReference type="NCBI Taxonomy" id="27835"/>
    <lineage>
        <taxon>Eukaryota</taxon>
        <taxon>Metazoa</taxon>
        <taxon>Ecdysozoa</taxon>
        <taxon>Nematoda</taxon>
        <taxon>Chromadorea</taxon>
        <taxon>Rhabditida</taxon>
        <taxon>Rhabditina</taxon>
        <taxon>Rhabditomorpha</taxon>
        <taxon>Strongyloidea</taxon>
        <taxon>Heligmosomidae</taxon>
        <taxon>Nippostrongylus</taxon>
    </lineage>
</organism>
<gene>
    <name evidence="2" type="ORF">NBR_LOCUS5112</name>
</gene>
<dbReference type="WBParaSite" id="NBR_0000511101-mRNA-1">
    <property type="protein sequence ID" value="NBR_0000511101-mRNA-1"/>
    <property type="gene ID" value="NBR_0000511101"/>
</dbReference>
<dbReference type="AlphaFoldDB" id="A0A0N4XRF9"/>
<sequence length="83" mass="9235">MSSRAKKKRKNIVVLMMTMPPVAILIYEVVTVWAQRVHFVQNTSLNFVSVFGIFALFGSNPALAIGLAFIELFVPDCSMSGVW</sequence>
<protein>
    <submittedName>
        <fullName evidence="4">G_PROTEIN_RECEP_F1_2 domain-containing protein</fullName>
    </submittedName>
</protein>
<proteinExistence type="predicted"/>
<evidence type="ECO:0000313" key="2">
    <source>
        <dbReference type="EMBL" id="VDL68701.1"/>
    </source>
</evidence>
<feature type="transmembrane region" description="Helical" evidence="1">
    <location>
        <begin position="12"/>
        <end position="35"/>
    </location>
</feature>
<accession>A0A0N4XRF9</accession>
<reference evidence="4" key="1">
    <citation type="submission" date="2017-02" db="UniProtKB">
        <authorList>
            <consortium name="WormBaseParasite"/>
        </authorList>
    </citation>
    <scope>IDENTIFICATION</scope>
</reference>
<dbReference type="Proteomes" id="UP000271162">
    <property type="component" value="Unassembled WGS sequence"/>
</dbReference>
<reference evidence="2 3" key="2">
    <citation type="submission" date="2018-11" db="EMBL/GenBank/DDBJ databases">
        <authorList>
            <consortium name="Pathogen Informatics"/>
        </authorList>
    </citation>
    <scope>NUCLEOTIDE SEQUENCE [LARGE SCALE GENOMIC DNA]</scope>
</reference>
<evidence type="ECO:0000313" key="3">
    <source>
        <dbReference type="Proteomes" id="UP000271162"/>
    </source>
</evidence>